<feature type="domain" description="N-acetyltransferase" evidence="1">
    <location>
        <begin position="1"/>
        <end position="142"/>
    </location>
</feature>
<dbReference type="InterPro" id="IPR016181">
    <property type="entry name" value="Acyl_CoA_acyltransferase"/>
</dbReference>
<dbReference type="PROSITE" id="PS51186">
    <property type="entry name" value="GNAT"/>
    <property type="match status" value="1"/>
</dbReference>
<organism evidence="2">
    <name type="scientific">marine sediment metagenome</name>
    <dbReference type="NCBI Taxonomy" id="412755"/>
    <lineage>
        <taxon>unclassified sequences</taxon>
        <taxon>metagenomes</taxon>
        <taxon>ecological metagenomes</taxon>
    </lineage>
</organism>
<evidence type="ECO:0000259" key="1">
    <source>
        <dbReference type="PROSITE" id="PS51186"/>
    </source>
</evidence>
<dbReference type="Pfam" id="PF13302">
    <property type="entry name" value="Acetyltransf_3"/>
    <property type="match status" value="1"/>
</dbReference>
<sequence>LETQGVAQSLPLDYTTEMHEKAHDKRELSTLTRSEGLFVIEEKETKKFVGSISYSELNPRFSAVNGISLLKEFWGEGYGYEAHELLLEFLFQEVGLRVSYWGTWSQNIGSIKLAEKSGYSIVIRSRDAIFKGGKLYDFLILELLREEYYERHPELKDELPGL</sequence>
<gene>
    <name evidence="2" type="ORF">LCGC14_2119180</name>
</gene>
<comment type="caution">
    <text evidence="2">The sequence shown here is derived from an EMBL/GenBank/DDBJ whole genome shotgun (WGS) entry which is preliminary data.</text>
</comment>
<dbReference type="PANTHER" id="PTHR43415">
    <property type="entry name" value="SPERMIDINE N(1)-ACETYLTRANSFERASE"/>
    <property type="match status" value="1"/>
</dbReference>
<accession>A0A0F9E4U5</accession>
<proteinExistence type="predicted"/>
<protein>
    <recommendedName>
        <fullName evidence="1">N-acetyltransferase domain-containing protein</fullName>
    </recommendedName>
</protein>
<dbReference type="EMBL" id="LAZR01026353">
    <property type="protein sequence ID" value="KKL69018.1"/>
    <property type="molecule type" value="Genomic_DNA"/>
</dbReference>
<feature type="non-terminal residue" evidence="2">
    <location>
        <position position="1"/>
    </location>
</feature>
<dbReference type="GO" id="GO:0016747">
    <property type="term" value="F:acyltransferase activity, transferring groups other than amino-acyl groups"/>
    <property type="evidence" value="ECO:0007669"/>
    <property type="project" value="InterPro"/>
</dbReference>
<reference evidence="2" key="1">
    <citation type="journal article" date="2015" name="Nature">
        <title>Complex archaea that bridge the gap between prokaryotes and eukaryotes.</title>
        <authorList>
            <person name="Spang A."/>
            <person name="Saw J.H."/>
            <person name="Jorgensen S.L."/>
            <person name="Zaremba-Niedzwiedzka K."/>
            <person name="Martijn J."/>
            <person name="Lind A.E."/>
            <person name="van Eijk R."/>
            <person name="Schleper C."/>
            <person name="Guy L."/>
            <person name="Ettema T.J."/>
        </authorList>
    </citation>
    <scope>NUCLEOTIDE SEQUENCE</scope>
</reference>
<dbReference type="InterPro" id="IPR000182">
    <property type="entry name" value="GNAT_dom"/>
</dbReference>
<dbReference type="PANTHER" id="PTHR43415:SF3">
    <property type="entry name" value="GNAT-FAMILY ACETYLTRANSFERASE"/>
    <property type="match status" value="1"/>
</dbReference>
<evidence type="ECO:0000313" key="2">
    <source>
        <dbReference type="EMBL" id="KKL69018.1"/>
    </source>
</evidence>
<dbReference type="Gene3D" id="3.40.630.30">
    <property type="match status" value="1"/>
</dbReference>
<name>A0A0F9E4U5_9ZZZZ</name>
<dbReference type="SUPFAM" id="SSF55729">
    <property type="entry name" value="Acyl-CoA N-acyltransferases (Nat)"/>
    <property type="match status" value="1"/>
</dbReference>
<dbReference type="AlphaFoldDB" id="A0A0F9E4U5"/>